<dbReference type="VEuPathDB" id="FungiDB:PV10_09125"/>
<organism evidence="2 3">
    <name type="scientific">Exophiala mesophila</name>
    <name type="common">Black yeast-like fungus</name>
    <dbReference type="NCBI Taxonomy" id="212818"/>
    <lineage>
        <taxon>Eukaryota</taxon>
        <taxon>Fungi</taxon>
        <taxon>Dikarya</taxon>
        <taxon>Ascomycota</taxon>
        <taxon>Pezizomycotina</taxon>
        <taxon>Eurotiomycetes</taxon>
        <taxon>Chaetothyriomycetidae</taxon>
        <taxon>Chaetothyriales</taxon>
        <taxon>Herpotrichiellaceae</taxon>
        <taxon>Exophiala</taxon>
    </lineage>
</organism>
<dbReference type="Pfam" id="PF07250">
    <property type="entry name" value="Glyoxal_oxid_N"/>
    <property type="match status" value="2"/>
</dbReference>
<accession>A0A438N4C2</accession>
<gene>
    <name evidence="2" type="ORF">B0A52_05183</name>
</gene>
<evidence type="ECO:0000313" key="3">
    <source>
        <dbReference type="Proteomes" id="UP000288859"/>
    </source>
</evidence>
<dbReference type="PANTHER" id="PTHR32208:SF21">
    <property type="entry name" value="LOW QUALITY PROTEIN: ALDEHYDE OXIDASE GLOX-LIKE"/>
    <property type="match status" value="1"/>
</dbReference>
<comment type="caution">
    <text evidence="2">The sequence shown here is derived from an EMBL/GenBank/DDBJ whole genome shotgun (WGS) entry which is preliminary data.</text>
</comment>
<dbReference type="Gene3D" id="2.130.10.80">
    <property type="entry name" value="Galactose oxidase/kelch, beta-propeller"/>
    <property type="match status" value="2"/>
</dbReference>
<protein>
    <recommendedName>
        <fullName evidence="1">Glyoxal oxidase N-terminal domain-containing protein</fullName>
    </recommendedName>
</protein>
<dbReference type="InterPro" id="IPR011043">
    <property type="entry name" value="Gal_Oxase/kelch_b-propeller"/>
</dbReference>
<dbReference type="Proteomes" id="UP000288859">
    <property type="component" value="Unassembled WGS sequence"/>
</dbReference>
<evidence type="ECO:0000259" key="1">
    <source>
        <dbReference type="Pfam" id="PF07250"/>
    </source>
</evidence>
<evidence type="ECO:0000313" key="2">
    <source>
        <dbReference type="EMBL" id="RVX70532.1"/>
    </source>
</evidence>
<dbReference type="EMBL" id="NAJM01000022">
    <property type="protein sequence ID" value="RVX70532.1"/>
    <property type="molecule type" value="Genomic_DNA"/>
</dbReference>
<dbReference type="InterPro" id="IPR009880">
    <property type="entry name" value="Glyoxal_oxidase_N"/>
</dbReference>
<dbReference type="PANTHER" id="PTHR32208">
    <property type="entry name" value="SECRETED PROTEIN-RELATED"/>
    <property type="match status" value="1"/>
</dbReference>
<feature type="domain" description="Glyoxal oxidase N-terminal" evidence="1">
    <location>
        <begin position="552"/>
        <end position="679"/>
    </location>
</feature>
<proteinExistence type="predicted"/>
<dbReference type="VEuPathDB" id="FungiDB:PV10_09124"/>
<sequence>MLDPVLASSLWKLEFSQDAMLAEGTGSMAQGRQGIQVEGMSSFMEPLWQTGRIIGIGSSGIDHPSLSLHLVAASLTQPTNVSSSPGGSIPRIYLVAPPSDQTIPLLHSILSGLTNSASAIDLLSNVQVLQYFDMAGLVESVAEISQAIYQDTRPRSTTANAIRHLVLIQGIGSALSATQRRNGSVHANALLAGLLRSLTQLSRQPRGVLVLVEATLDVHSGENKSRHKDTPIPFREYAGVEISSAFSGPSGETLRLVTGSSIVSRTLECSFDCLLVVHGAFGRLQLPLGSTKLQSSAIVEASTAATAFFFFTTFTRPTERATGKCLPPMLWAIPIFNHSSSISTTMHSCASVYLLCALARLAQAVQQALPLPASPFQVMGSSGVPAMHAAMLPPDGKVVFVDKVETLTELRLPNSRFAYSSIYDPATHQATPLSIATNAFCCGGIFLADGTLLTAGGNAPLLWLDPTVQDGFDAIRYLKYDGGSISWKEPGNKLASNRWYASAQTLADGSVFVAAGSLNGLDLMNHSNNNPTYEVLDVNGIGNGQSIPMELLLFDVTTNYTIKVMPDLAGMHRTYPNTGGSVMLPLHKASNYSAEIMICGGGHHQGIDSPCDASCGRITPLSSDPHWTYSTMPQPRVMVEAVLLLDGTVLWINGAQVGAQGFGIADSPAVEALIYHPNADK</sequence>
<dbReference type="InterPro" id="IPR037293">
    <property type="entry name" value="Gal_Oxidase_central_sf"/>
</dbReference>
<dbReference type="OrthoDB" id="2019572at2759"/>
<name>A0A438N4C2_EXOME</name>
<dbReference type="AlphaFoldDB" id="A0A438N4C2"/>
<feature type="domain" description="Glyoxal oxidase N-terminal" evidence="1">
    <location>
        <begin position="415"/>
        <end position="517"/>
    </location>
</feature>
<reference evidence="2 3" key="1">
    <citation type="submission" date="2017-03" db="EMBL/GenBank/DDBJ databases">
        <title>Genomes of endolithic fungi from Antarctica.</title>
        <authorList>
            <person name="Coleine C."/>
            <person name="Masonjones S."/>
            <person name="Stajich J.E."/>
        </authorList>
    </citation>
    <scope>NUCLEOTIDE SEQUENCE [LARGE SCALE GENOMIC DNA]</scope>
    <source>
        <strain evidence="2 3">CCFEE 6314</strain>
    </source>
</reference>
<dbReference type="SUPFAM" id="SSF50965">
    <property type="entry name" value="Galactose oxidase, central domain"/>
    <property type="match status" value="1"/>
</dbReference>